<dbReference type="RefSeq" id="WP_216145375.1">
    <property type="nucleotide sequence ID" value="NZ_JAHLDV010000002.1"/>
</dbReference>
<dbReference type="InterPro" id="IPR015102">
    <property type="entry name" value="Tscrpt_reg_HTH_FeoC"/>
</dbReference>
<proteinExistence type="predicted"/>
<dbReference type="Proteomes" id="UP000776252">
    <property type="component" value="Unassembled WGS sequence"/>
</dbReference>
<protein>
    <submittedName>
        <fullName evidence="2">Transcriptional regulator</fullName>
    </submittedName>
</protein>
<evidence type="ECO:0000313" key="2">
    <source>
        <dbReference type="EMBL" id="MBU3158360.1"/>
    </source>
</evidence>
<comment type="caution">
    <text evidence="2">The sequence shown here is derived from an EMBL/GenBank/DDBJ whole genome shotgun (WGS) entry which is preliminary data.</text>
</comment>
<evidence type="ECO:0000259" key="1">
    <source>
        <dbReference type="Pfam" id="PF09012"/>
    </source>
</evidence>
<accession>A0ABS6BN57</accession>
<organism evidence="2 3">
    <name type="scientific">Clostridium frigoris</name>
    <dbReference type="NCBI Taxonomy" id="205327"/>
    <lineage>
        <taxon>Bacteria</taxon>
        <taxon>Bacillati</taxon>
        <taxon>Bacillota</taxon>
        <taxon>Clostridia</taxon>
        <taxon>Eubacteriales</taxon>
        <taxon>Clostridiaceae</taxon>
        <taxon>Clostridium</taxon>
    </lineage>
</organism>
<name>A0ABS6BN57_9CLOT</name>
<gene>
    <name evidence="2" type="ORF">KPL37_01050</name>
</gene>
<dbReference type="EMBL" id="JAHLDV010000002">
    <property type="protein sequence ID" value="MBU3158360.1"/>
    <property type="molecule type" value="Genomic_DNA"/>
</dbReference>
<evidence type="ECO:0000313" key="3">
    <source>
        <dbReference type="Proteomes" id="UP000776252"/>
    </source>
</evidence>
<dbReference type="Pfam" id="PF09012">
    <property type="entry name" value="FeoC"/>
    <property type="match status" value="1"/>
</dbReference>
<sequence length="89" mass="9774">MLIKILKRLAQGGLYSNKLMARELGMDEGVVEQMITQLQNLGYIEKDDEEKCSSGCDCGSSKKDSCCGKTDIGVKIWNITEKGKKAISV</sequence>
<keyword evidence="3" id="KW-1185">Reference proteome</keyword>
<reference evidence="2 3" key="1">
    <citation type="submission" date="2021-06" db="EMBL/GenBank/DDBJ databases">
        <title>Clostridia strains as spoilage organisms.</title>
        <authorList>
            <person name="Wambui J."/>
            <person name="Stephan R."/>
            <person name="Stevens M.J.A."/>
        </authorList>
    </citation>
    <scope>NUCLEOTIDE SEQUENCE [LARGE SCALE GENOMIC DNA]</scope>
    <source>
        <strain evidence="2 3">DSM 14204</strain>
    </source>
</reference>
<feature type="domain" description="Transcriptional regulator HTH-type FeoC" evidence="1">
    <location>
        <begin position="5"/>
        <end position="63"/>
    </location>
</feature>